<keyword evidence="2" id="KW-1133">Transmembrane helix</keyword>
<feature type="compositionally biased region" description="Low complexity" evidence="1">
    <location>
        <begin position="211"/>
        <end position="268"/>
    </location>
</feature>
<feature type="transmembrane region" description="Helical" evidence="2">
    <location>
        <begin position="39"/>
        <end position="57"/>
    </location>
</feature>
<feature type="region of interest" description="Disordered" evidence="1">
    <location>
        <begin position="1"/>
        <end position="28"/>
    </location>
</feature>
<evidence type="ECO:0000313" key="3">
    <source>
        <dbReference type="EMBL" id="EHY90183.1"/>
    </source>
</evidence>
<gene>
    <name evidence="3" type="ORF">SacazDRAFT_03306</name>
</gene>
<dbReference type="RefSeq" id="WP_005443423.1">
    <property type="nucleotide sequence ID" value="NZ_CM001466.1"/>
</dbReference>
<organism evidence="3 4">
    <name type="scientific">Saccharomonospora azurea NA-128</name>
    <dbReference type="NCBI Taxonomy" id="882081"/>
    <lineage>
        <taxon>Bacteria</taxon>
        <taxon>Bacillati</taxon>
        <taxon>Actinomycetota</taxon>
        <taxon>Actinomycetes</taxon>
        <taxon>Pseudonocardiales</taxon>
        <taxon>Pseudonocardiaceae</taxon>
        <taxon>Saccharomonospora</taxon>
    </lineage>
</organism>
<evidence type="ECO:0000313" key="4">
    <source>
        <dbReference type="Proteomes" id="UP000004705"/>
    </source>
</evidence>
<feature type="compositionally biased region" description="Pro residues" evidence="1">
    <location>
        <begin position="19"/>
        <end position="28"/>
    </location>
</feature>
<dbReference type="EMBL" id="CM001466">
    <property type="protein sequence ID" value="EHY90183.1"/>
    <property type="molecule type" value="Genomic_DNA"/>
</dbReference>
<feature type="transmembrane region" description="Helical" evidence="2">
    <location>
        <begin position="69"/>
        <end position="89"/>
    </location>
</feature>
<dbReference type="InterPro" id="IPR035166">
    <property type="entry name" value="DUF5336"/>
</dbReference>
<dbReference type="OrthoDB" id="3698541at2"/>
<feature type="transmembrane region" description="Helical" evidence="2">
    <location>
        <begin position="96"/>
        <end position="115"/>
    </location>
</feature>
<feature type="region of interest" description="Disordered" evidence="1">
    <location>
        <begin position="155"/>
        <end position="276"/>
    </location>
</feature>
<keyword evidence="2" id="KW-0472">Membrane</keyword>
<dbReference type="AlphaFoldDB" id="H8G4W6"/>
<keyword evidence="4" id="KW-1185">Reference proteome</keyword>
<evidence type="ECO:0000256" key="2">
    <source>
        <dbReference type="SAM" id="Phobius"/>
    </source>
</evidence>
<accession>H8G4W6</accession>
<feature type="transmembrane region" description="Helical" evidence="2">
    <location>
        <begin position="121"/>
        <end position="144"/>
    </location>
</feature>
<reference evidence="3 4" key="1">
    <citation type="journal article" date="2012" name="Stand. Genomic Sci.">
        <title>Genome sequence of the soil bacterium Saccharomonospora azurea type strain (NA-128(T)).</title>
        <authorList>
            <person name="Klenk H.P."/>
            <person name="Held B."/>
            <person name="Lucas S."/>
            <person name="Lapidus A."/>
            <person name="Copeland A."/>
            <person name="Hammon N."/>
            <person name="Pitluck S."/>
            <person name="Goodwin L.A."/>
            <person name="Han C."/>
            <person name="Tapia R."/>
            <person name="Brambilla E.M."/>
            <person name="Potter G."/>
            <person name="Land M."/>
            <person name="Ivanova N."/>
            <person name="Rohde M."/>
            <person name="Goker M."/>
            <person name="Detter J.C."/>
            <person name="Kyrpides N.C."/>
            <person name="Woyke T."/>
        </authorList>
    </citation>
    <scope>NUCLEOTIDE SEQUENCE [LARGE SCALE GENOMIC DNA]</scope>
    <source>
        <strain evidence="3 4">NA-128</strain>
    </source>
</reference>
<proteinExistence type="predicted"/>
<evidence type="ECO:0000256" key="1">
    <source>
        <dbReference type="SAM" id="MobiDB-lite"/>
    </source>
</evidence>
<feature type="compositionally biased region" description="Gly residues" evidence="1">
    <location>
        <begin position="167"/>
        <end position="179"/>
    </location>
</feature>
<sequence>MTFPSGTPGGFPGQGPQQPHQPYPGPPSAGRPALPLPKILLLATGGLGVVNLFLAFANVGGRASFYEAGLGWVPALLFIAGAVAAISFLPGEEKPGAWPALLSLGTMLAFLFTVFQRGDLAVGGILVLILGLAQAGVAVTAYLLEAGIIKPSTGQPQPYGQSFPQTGGFGQPGQPGQFGGVPQSPQAPQQPGQPGSSSEGSGGFAAPTKFAQPVQPQQQATTYAPQHGQFFQPSGDAGQQSGQSGQPSQSSQPGQPGQSGQPGQAGQTGSQGGSSS</sequence>
<protein>
    <submittedName>
        <fullName evidence="3">Uncharacterized protein</fullName>
    </submittedName>
</protein>
<dbReference type="HOGENOM" id="CLU_1041654_0_0_11"/>
<dbReference type="Pfam" id="PF17270">
    <property type="entry name" value="DUF5336"/>
    <property type="match status" value="1"/>
</dbReference>
<name>H8G4W6_9PSEU</name>
<keyword evidence="2" id="KW-0812">Transmembrane</keyword>
<dbReference type="Proteomes" id="UP000004705">
    <property type="component" value="Chromosome"/>
</dbReference>
<feature type="compositionally biased region" description="Low complexity" evidence="1">
    <location>
        <begin position="180"/>
        <end position="199"/>
    </location>
</feature>